<dbReference type="AlphaFoldDB" id="A0A2H1VLA0"/>
<sequence length="65" mass="7250">MPSVSWSQTAECMRECAWQTFYCGLNVCEKFAAAQSLLSHPYPQLDVVIAAPSFAAQHFDLKPDI</sequence>
<reference evidence="1" key="1">
    <citation type="submission" date="2016-07" db="EMBL/GenBank/DDBJ databases">
        <authorList>
            <person name="Bretaudeau A."/>
        </authorList>
    </citation>
    <scope>NUCLEOTIDE SEQUENCE</scope>
    <source>
        <strain evidence="1">Rice</strain>
        <tissue evidence="1">Whole body</tissue>
    </source>
</reference>
<evidence type="ECO:0000313" key="1">
    <source>
        <dbReference type="EMBL" id="SOQ41597.1"/>
    </source>
</evidence>
<gene>
    <name evidence="1" type="ORF">SFRICE_008247</name>
</gene>
<proteinExistence type="predicted"/>
<protein>
    <submittedName>
        <fullName evidence="1">SFRICE_008247</fullName>
    </submittedName>
</protein>
<name>A0A2H1VLA0_SPOFR</name>
<dbReference type="EMBL" id="ODYU01003184">
    <property type="protein sequence ID" value="SOQ41597.1"/>
    <property type="molecule type" value="Genomic_DNA"/>
</dbReference>
<organism evidence="1">
    <name type="scientific">Spodoptera frugiperda</name>
    <name type="common">Fall armyworm</name>
    <dbReference type="NCBI Taxonomy" id="7108"/>
    <lineage>
        <taxon>Eukaryota</taxon>
        <taxon>Metazoa</taxon>
        <taxon>Ecdysozoa</taxon>
        <taxon>Arthropoda</taxon>
        <taxon>Hexapoda</taxon>
        <taxon>Insecta</taxon>
        <taxon>Pterygota</taxon>
        <taxon>Neoptera</taxon>
        <taxon>Endopterygota</taxon>
        <taxon>Lepidoptera</taxon>
        <taxon>Glossata</taxon>
        <taxon>Ditrysia</taxon>
        <taxon>Noctuoidea</taxon>
        <taxon>Noctuidae</taxon>
        <taxon>Amphipyrinae</taxon>
        <taxon>Spodoptera</taxon>
    </lineage>
</organism>
<accession>A0A2H1VLA0</accession>